<keyword evidence="7 8" id="KW-0349">Heme</keyword>
<dbReference type="EMBL" id="NEDP02076644">
    <property type="protein sequence ID" value="OWF36302.1"/>
    <property type="molecule type" value="Genomic_DNA"/>
</dbReference>
<dbReference type="OrthoDB" id="6141508at2759"/>
<name>A0A210PIK1_MIZYE</name>
<accession>A0A210PIK1</accession>
<protein>
    <submittedName>
        <fullName evidence="10">Cytochrome P450 2D10</fullName>
    </submittedName>
</protein>
<dbReference type="GO" id="GO:0006805">
    <property type="term" value="P:xenobiotic metabolic process"/>
    <property type="evidence" value="ECO:0007669"/>
    <property type="project" value="TreeGrafter"/>
</dbReference>
<keyword evidence="3 7" id="KW-0479">Metal-binding</keyword>
<sequence length="498" mass="56487">MLSVTFLVTGGICVVLACMVISLILRSRRDVHLPPGPTPLPILGNSLVLVPTDKLAVYKRLRAEFGDIVCLTFGTTKCVIFSGYDLIREVFVKKGDATTNRPPQSFFIKSIQKGYGVGGSSGNLWKEHRTFILNFLRKSFRRERLEGLIEHEVTHYIKRIHDANEKPMELRRIIGTSLTNVTLTLGMSKRFEHDDARLIQLLKAIDDIMLYSGFSEALCFFPALKYLPGDMFHAQSMLDDKEDIFKWLKELIDERPGGVPEHEDDIEDFIDAFMLEAKSQEGDTTYTEHQLLHVLFEFFVAGVETSGATIRWAVMFMLHNKDVQDKLADEIISNLGYERTPTMADHPHLNYCQAFISEVQRCGNVAPLSGPHSASKDFYVNDYLIPKGATLLMNLTSALKDPKYFDDPEAFRPERFLDSEGTYVVQNSLIPFSIGRRICLGKDLAKIELFLFITSMVQNFEFLPEDPNTLPEILGCDGISHGPVTFKFIAKRRRPVKM</sequence>
<dbReference type="PRINTS" id="PR00385">
    <property type="entry name" value="P450"/>
</dbReference>
<dbReference type="GO" id="GO:0005506">
    <property type="term" value="F:iron ion binding"/>
    <property type="evidence" value="ECO:0007669"/>
    <property type="project" value="InterPro"/>
</dbReference>
<evidence type="ECO:0000256" key="3">
    <source>
        <dbReference type="ARBA" id="ARBA00022723"/>
    </source>
</evidence>
<evidence type="ECO:0000256" key="1">
    <source>
        <dbReference type="ARBA" id="ARBA00001971"/>
    </source>
</evidence>
<gene>
    <name evidence="10" type="ORF">KP79_PYT12418</name>
</gene>
<feature type="binding site" description="axial binding residue" evidence="7">
    <location>
        <position position="439"/>
    </location>
    <ligand>
        <name>heme</name>
        <dbReference type="ChEBI" id="CHEBI:30413"/>
    </ligand>
    <ligandPart>
        <name>Fe</name>
        <dbReference type="ChEBI" id="CHEBI:18248"/>
    </ligandPart>
</feature>
<dbReference type="AlphaFoldDB" id="A0A210PIK1"/>
<keyword evidence="9" id="KW-0472">Membrane</keyword>
<evidence type="ECO:0000256" key="4">
    <source>
        <dbReference type="ARBA" id="ARBA00023002"/>
    </source>
</evidence>
<dbReference type="FunFam" id="1.10.630.10:FF:000036">
    <property type="entry name" value="CYtochrome P450 family"/>
    <property type="match status" value="1"/>
</dbReference>
<dbReference type="STRING" id="6573.A0A210PIK1"/>
<dbReference type="PROSITE" id="PS00086">
    <property type="entry name" value="CYTOCHROME_P450"/>
    <property type="match status" value="1"/>
</dbReference>
<evidence type="ECO:0000256" key="7">
    <source>
        <dbReference type="PIRSR" id="PIRSR602401-1"/>
    </source>
</evidence>
<dbReference type="GO" id="GO:0020037">
    <property type="term" value="F:heme binding"/>
    <property type="evidence" value="ECO:0007669"/>
    <property type="project" value="InterPro"/>
</dbReference>
<evidence type="ECO:0000256" key="2">
    <source>
        <dbReference type="ARBA" id="ARBA00010617"/>
    </source>
</evidence>
<proteinExistence type="inferred from homology"/>
<evidence type="ECO:0000313" key="11">
    <source>
        <dbReference type="Proteomes" id="UP000242188"/>
    </source>
</evidence>
<dbReference type="Pfam" id="PF00067">
    <property type="entry name" value="p450"/>
    <property type="match status" value="1"/>
</dbReference>
<keyword evidence="6 8" id="KW-0503">Monooxygenase</keyword>
<dbReference type="InterPro" id="IPR036396">
    <property type="entry name" value="Cyt_P450_sf"/>
</dbReference>
<reference evidence="10 11" key="1">
    <citation type="journal article" date="2017" name="Nat. Ecol. Evol.">
        <title>Scallop genome provides insights into evolution of bilaterian karyotype and development.</title>
        <authorList>
            <person name="Wang S."/>
            <person name="Zhang J."/>
            <person name="Jiao W."/>
            <person name="Li J."/>
            <person name="Xun X."/>
            <person name="Sun Y."/>
            <person name="Guo X."/>
            <person name="Huan P."/>
            <person name="Dong B."/>
            <person name="Zhang L."/>
            <person name="Hu X."/>
            <person name="Sun X."/>
            <person name="Wang J."/>
            <person name="Zhao C."/>
            <person name="Wang Y."/>
            <person name="Wang D."/>
            <person name="Huang X."/>
            <person name="Wang R."/>
            <person name="Lv J."/>
            <person name="Li Y."/>
            <person name="Zhang Z."/>
            <person name="Liu B."/>
            <person name="Lu W."/>
            <person name="Hui Y."/>
            <person name="Liang J."/>
            <person name="Zhou Z."/>
            <person name="Hou R."/>
            <person name="Li X."/>
            <person name="Liu Y."/>
            <person name="Li H."/>
            <person name="Ning X."/>
            <person name="Lin Y."/>
            <person name="Zhao L."/>
            <person name="Xing Q."/>
            <person name="Dou J."/>
            <person name="Li Y."/>
            <person name="Mao J."/>
            <person name="Guo H."/>
            <person name="Dou H."/>
            <person name="Li T."/>
            <person name="Mu C."/>
            <person name="Jiang W."/>
            <person name="Fu Q."/>
            <person name="Fu X."/>
            <person name="Miao Y."/>
            <person name="Liu J."/>
            <person name="Yu Q."/>
            <person name="Li R."/>
            <person name="Liao H."/>
            <person name="Li X."/>
            <person name="Kong Y."/>
            <person name="Jiang Z."/>
            <person name="Chourrout D."/>
            <person name="Li R."/>
            <person name="Bao Z."/>
        </authorList>
    </citation>
    <scope>NUCLEOTIDE SEQUENCE [LARGE SCALE GENOMIC DNA]</scope>
    <source>
        <strain evidence="10 11">PY_sf001</strain>
    </source>
</reference>
<evidence type="ECO:0000256" key="6">
    <source>
        <dbReference type="ARBA" id="ARBA00023033"/>
    </source>
</evidence>
<dbReference type="PANTHER" id="PTHR24300:SF375">
    <property type="entry name" value="CYTOCHROME P450 FAMILY"/>
    <property type="match status" value="1"/>
</dbReference>
<dbReference type="InterPro" id="IPR050182">
    <property type="entry name" value="Cytochrome_P450_fam2"/>
</dbReference>
<comment type="caution">
    <text evidence="10">The sequence shown here is derived from an EMBL/GenBank/DDBJ whole genome shotgun (WGS) entry which is preliminary data.</text>
</comment>
<keyword evidence="4 8" id="KW-0560">Oxidoreductase</keyword>
<dbReference type="InterPro" id="IPR001128">
    <property type="entry name" value="Cyt_P450"/>
</dbReference>
<evidence type="ECO:0000256" key="5">
    <source>
        <dbReference type="ARBA" id="ARBA00023004"/>
    </source>
</evidence>
<dbReference type="GO" id="GO:0005737">
    <property type="term" value="C:cytoplasm"/>
    <property type="evidence" value="ECO:0007669"/>
    <property type="project" value="TreeGrafter"/>
</dbReference>
<keyword evidence="9" id="KW-0812">Transmembrane</keyword>
<dbReference type="SUPFAM" id="SSF48264">
    <property type="entry name" value="Cytochrome P450"/>
    <property type="match status" value="1"/>
</dbReference>
<dbReference type="GO" id="GO:0016712">
    <property type="term" value="F:oxidoreductase activity, acting on paired donors, with incorporation or reduction of molecular oxygen, reduced flavin or flavoprotein as one donor, and incorporation of one atom of oxygen"/>
    <property type="evidence" value="ECO:0007669"/>
    <property type="project" value="TreeGrafter"/>
</dbReference>
<keyword evidence="9" id="KW-1133">Transmembrane helix</keyword>
<comment type="cofactor">
    <cofactor evidence="1 7">
        <name>heme</name>
        <dbReference type="ChEBI" id="CHEBI:30413"/>
    </cofactor>
</comment>
<evidence type="ECO:0000313" key="10">
    <source>
        <dbReference type="EMBL" id="OWF36302.1"/>
    </source>
</evidence>
<dbReference type="InterPro" id="IPR017972">
    <property type="entry name" value="Cyt_P450_CS"/>
</dbReference>
<organism evidence="10 11">
    <name type="scientific">Mizuhopecten yessoensis</name>
    <name type="common">Japanese scallop</name>
    <name type="synonym">Patinopecten yessoensis</name>
    <dbReference type="NCBI Taxonomy" id="6573"/>
    <lineage>
        <taxon>Eukaryota</taxon>
        <taxon>Metazoa</taxon>
        <taxon>Spiralia</taxon>
        <taxon>Lophotrochozoa</taxon>
        <taxon>Mollusca</taxon>
        <taxon>Bivalvia</taxon>
        <taxon>Autobranchia</taxon>
        <taxon>Pteriomorphia</taxon>
        <taxon>Pectinida</taxon>
        <taxon>Pectinoidea</taxon>
        <taxon>Pectinidae</taxon>
        <taxon>Mizuhopecten</taxon>
    </lineage>
</organism>
<dbReference type="PRINTS" id="PR00463">
    <property type="entry name" value="EP450I"/>
</dbReference>
<evidence type="ECO:0000256" key="9">
    <source>
        <dbReference type="SAM" id="Phobius"/>
    </source>
</evidence>
<dbReference type="Proteomes" id="UP000242188">
    <property type="component" value="Unassembled WGS sequence"/>
</dbReference>
<dbReference type="CDD" id="cd20617">
    <property type="entry name" value="CYP1_2-like"/>
    <property type="match status" value="1"/>
</dbReference>
<dbReference type="Gene3D" id="1.10.630.10">
    <property type="entry name" value="Cytochrome P450"/>
    <property type="match status" value="1"/>
</dbReference>
<comment type="similarity">
    <text evidence="2 8">Belongs to the cytochrome P450 family.</text>
</comment>
<dbReference type="GO" id="GO:0006082">
    <property type="term" value="P:organic acid metabolic process"/>
    <property type="evidence" value="ECO:0007669"/>
    <property type="project" value="TreeGrafter"/>
</dbReference>
<keyword evidence="5 7" id="KW-0408">Iron</keyword>
<evidence type="ECO:0000256" key="8">
    <source>
        <dbReference type="RuleBase" id="RU000461"/>
    </source>
</evidence>
<dbReference type="InterPro" id="IPR002401">
    <property type="entry name" value="Cyt_P450_E_grp-I"/>
</dbReference>
<feature type="transmembrane region" description="Helical" evidence="9">
    <location>
        <begin position="6"/>
        <end position="25"/>
    </location>
</feature>
<dbReference type="PANTHER" id="PTHR24300">
    <property type="entry name" value="CYTOCHROME P450 508A4-RELATED"/>
    <property type="match status" value="1"/>
</dbReference>
<keyword evidence="11" id="KW-1185">Reference proteome</keyword>